<dbReference type="GO" id="GO:0009236">
    <property type="term" value="P:cobalamin biosynthetic process"/>
    <property type="evidence" value="ECO:0007669"/>
    <property type="project" value="UniProtKB-UniPathway"/>
</dbReference>
<feature type="binding site" evidence="19">
    <location>
        <position position="82"/>
    </location>
    <ligand>
        <name>GTP</name>
        <dbReference type="ChEBI" id="CHEBI:37565"/>
    </ligand>
</feature>
<comment type="catalytic activity">
    <reaction evidence="1">
        <text>adenosylcob(III)inamide + ATP = adenosylcob(III)inamide phosphate + ADP + H(+)</text>
        <dbReference type="Rhea" id="RHEA:15769"/>
        <dbReference type="ChEBI" id="CHEBI:2480"/>
        <dbReference type="ChEBI" id="CHEBI:15378"/>
        <dbReference type="ChEBI" id="CHEBI:30616"/>
        <dbReference type="ChEBI" id="CHEBI:58502"/>
        <dbReference type="ChEBI" id="CHEBI:456216"/>
        <dbReference type="EC" id="2.7.1.156"/>
    </reaction>
</comment>
<evidence type="ECO:0000256" key="9">
    <source>
        <dbReference type="ARBA" id="ARBA00012523"/>
    </source>
</evidence>
<keyword evidence="12 19" id="KW-0547">Nucleotide-binding</keyword>
<evidence type="ECO:0000256" key="7">
    <source>
        <dbReference type="ARBA" id="ARBA00007490"/>
    </source>
</evidence>
<evidence type="ECO:0000256" key="8">
    <source>
        <dbReference type="ARBA" id="ARBA00012016"/>
    </source>
</evidence>
<dbReference type="OrthoDB" id="9799422at2"/>
<evidence type="ECO:0000256" key="15">
    <source>
        <dbReference type="ARBA" id="ARBA00023134"/>
    </source>
</evidence>
<dbReference type="NCBIfam" id="NF004469">
    <property type="entry name" value="PRK05800.1"/>
    <property type="match status" value="1"/>
</dbReference>
<keyword evidence="15 19" id="KW-0342">GTP-binding</keyword>
<accession>A0A2M9XFF2</accession>
<comment type="pathway">
    <text evidence="6">Cofactor biosynthesis; adenosylcobalamin biosynthesis; adenosylcobalamin from cob(II)yrinate a,c-diamide: step 5/7.</text>
</comment>
<organism evidence="20 21">
    <name type="scientific">Leptospira hartskeerlii</name>
    <dbReference type="NCBI Taxonomy" id="2023177"/>
    <lineage>
        <taxon>Bacteria</taxon>
        <taxon>Pseudomonadati</taxon>
        <taxon>Spirochaetota</taxon>
        <taxon>Spirochaetia</taxon>
        <taxon>Leptospirales</taxon>
        <taxon>Leptospiraceae</taxon>
        <taxon>Leptospira</taxon>
    </lineage>
</organism>
<dbReference type="CDD" id="cd00544">
    <property type="entry name" value="CobU"/>
    <property type="match status" value="1"/>
</dbReference>
<dbReference type="PANTHER" id="PTHR34848:SF1">
    <property type="entry name" value="BIFUNCTIONAL ADENOSYLCOBALAMIN BIOSYNTHESIS PROTEIN COBU"/>
    <property type="match status" value="1"/>
</dbReference>
<sequence>MAGLTLITGGCRSGKSRFALEKANSVSGKKIFLATCPRIDPEMDERIQRHQKERTAWHTIEEELQLSPVFDSMMPESIVLLDCLSLWINNLMFDSNNKNQNLTQESVKDTCSELGKHILNSQAKNVILVTNEVGMGIVPENKQGRMYRDLLGICNQTFASIASEVYFLVSGIPIRIKPSSDISL</sequence>
<dbReference type="PANTHER" id="PTHR34848">
    <property type="match status" value="1"/>
</dbReference>
<dbReference type="Gene3D" id="3.40.50.300">
    <property type="entry name" value="P-loop containing nucleotide triphosphate hydrolases"/>
    <property type="match status" value="1"/>
</dbReference>
<evidence type="ECO:0000256" key="10">
    <source>
        <dbReference type="ARBA" id="ARBA00022573"/>
    </source>
</evidence>
<evidence type="ECO:0000256" key="1">
    <source>
        <dbReference type="ARBA" id="ARBA00000312"/>
    </source>
</evidence>
<evidence type="ECO:0000256" key="16">
    <source>
        <dbReference type="ARBA" id="ARBA00029570"/>
    </source>
</evidence>
<evidence type="ECO:0000256" key="5">
    <source>
        <dbReference type="ARBA" id="ARBA00004692"/>
    </source>
</evidence>
<evidence type="ECO:0000256" key="18">
    <source>
        <dbReference type="PIRSR" id="PIRSR006135-1"/>
    </source>
</evidence>
<evidence type="ECO:0000256" key="3">
    <source>
        <dbReference type="ARBA" id="ARBA00001522"/>
    </source>
</evidence>
<gene>
    <name evidence="20" type="ORF">CH357_07920</name>
</gene>
<comment type="catalytic activity">
    <reaction evidence="3">
        <text>adenosylcob(III)inamide + GTP = adenosylcob(III)inamide phosphate + GDP + H(+)</text>
        <dbReference type="Rhea" id="RHEA:15765"/>
        <dbReference type="ChEBI" id="CHEBI:2480"/>
        <dbReference type="ChEBI" id="CHEBI:15378"/>
        <dbReference type="ChEBI" id="CHEBI:37565"/>
        <dbReference type="ChEBI" id="CHEBI:58189"/>
        <dbReference type="ChEBI" id="CHEBI:58502"/>
        <dbReference type="EC" id="2.7.1.156"/>
    </reaction>
</comment>
<dbReference type="AlphaFoldDB" id="A0A2M9XFF2"/>
<keyword evidence="14" id="KW-0067">ATP-binding</keyword>
<comment type="similarity">
    <text evidence="7">Belongs to the CobU/CobP family.</text>
</comment>
<keyword evidence="13 20" id="KW-0418">Kinase</keyword>
<evidence type="ECO:0000313" key="20">
    <source>
        <dbReference type="EMBL" id="PJZ26408.1"/>
    </source>
</evidence>
<dbReference type="GO" id="GO:0008820">
    <property type="term" value="F:cobinamide phosphate guanylyltransferase activity"/>
    <property type="evidence" value="ECO:0007669"/>
    <property type="project" value="UniProtKB-EC"/>
</dbReference>
<dbReference type="SUPFAM" id="SSF52540">
    <property type="entry name" value="P-loop containing nucleoside triphosphate hydrolases"/>
    <property type="match status" value="1"/>
</dbReference>
<dbReference type="UniPathway" id="UPA00148">
    <property type="reaction ID" value="UER00236"/>
</dbReference>
<evidence type="ECO:0000256" key="11">
    <source>
        <dbReference type="ARBA" id="ARBA00022679"/>
    </source>
</evidence>
<evidence type="ECO:0000256" key="12">
    <source>
        <dbReference type="ARBA" id="ARBA00022741"/>
    </source>
</evidence>
<proteinExistence type="inferred from homology"/>
<evidence type="ECO:0000256" key="6">
    <source>
        <dbReference type="ARBA" id="ARBA00005159"/>
    </source>
</evidence>
<dbReference type="Proteomes" id="UP000232196">
    <property type="component" value="Unassembled WGS sequence"/>
</dbReference>
<keyword evidence="10" id="KW-0169">Cobalamin biosynthesis</keyword>
<reference evidence="20 21" key="1">
    <citation type="submission" date="2017-07" db="EMBL/GenBank/DDBJ databases">
        <title>Leptospira spp. isolated from tropical soils.</title>
        <authorList>
            <person name="Thibeaux R."/>
            <person name="Iraola G."/>
            <person name="Ferres I."/>
            <person name="Bierque E."/>
            <person name="Girault D."/>
            <person name="Soupe-Gilbert M.-E."/>
            <person name="Picardeau M."/>
            <person name="Goarant C."/>
        </authorList>
    </citation>
    <scope>NUCLEOTIDE SEQUENCE [LARGE SCALE GENOMIC DNA]</scope>
    <source>
        <strain evidence="20 21">MCA1-C-A1</strain>
    </source>
</reference>
<dbReference type="EC" id="2.7.7.62" evidence="9"/>
<dbReference type="InterPro" id="IPR003203">
    <property type="entry name" value="CobU/CobP"/>
</dbReference>
<feature type="active site" description="GMP-histidine intermediate" evidence="18">
    <location>
        <position position="50"/>
    </location>
</feature>
<name>A0A2M9XFF2_9LEPT</name>
<dbReference type="GO" id="GO:0005524">
    <property type="term" value="F:ATP binding"/>
    <property type="evidence" value="ECO:0007669"/>
    <property type="project" value="UniProtKB-KW"/>
</dbReference>
<dbReference type="PIRSF" id="PIRSF006135">
    <property type="entry name" value="CobU"/>
    <property type="match status" value="1"/>
</dbReference>
<feature type="binding site" evidence="19">
    <location>
        <position position="61"/>
    </location>
    <ligand>
        <name>GTP</name>
        <dbReference type="ChEBI" id="CHEBI:37565"/>
    </ligand>
</feature>
<evidence type="ECO:0000256" key="14">
    <source>
        <dbReference type="ARBA" id="ARBA00022840"/>
    </source>
</evidence>
<keyword evidence="21" id="KW-1185">Reference proteome</keyword>
<comment type="catalytic activity">
    <reaction evidence="2">
        <text>adenosylcob(III)inamide phosphate + GTP + H(+) = adenosylcob(III)inamide-GDP + diphosphate</text>
        <dbReference type="Rhea" id="RHEA:22712"/>
        <dbReference type="ChEBI" id="CHEBI:15378"/>
        <dbReference type="ChEBI" id="CHEBI:33019"/>
        <dbReference type="ChEBI" id="CHEBI:37565"/>
        <dbReference type="ChEBI" id="CHEBI:58502"/>
        <dbReference type="ChEBI" id="CHEBI:60487"/>
        <dbReference type="EC" id="2.7.7.62"/>
    </reaction>
</comment>
<evidence type="ECO:0000313" key="21">
    <source>
        <dbReference type="Proteomes" id="UP000232196"/>
    </source>
</evidence>
<dbReference type="Pfam" id="PF02283">
    <property type="entry name" value="CobU"/>
    <property type="match status" value="1"/>
</dbReference>
<comment type="caution">
    <text evidence="20">The sequence shown here is derived from an EMBL/GenBank/DDBJ whole genome shotgun (WGS) entry which is preliminary data.</text>
</comment>
<protein>
    <recommendedName>
        <fullName evidence="16">Adenosylcobinamide kinase</fullName>
        <ecNumber evidence="8">2.7.1.156</ecNumber>
        <ecNumber evidence="9">2.7.7.62</ecNumber>
    </recommendedName>
    <alternativeName>
        <fullName evidence="17">Adenosylcobinamide-phosphate guanylyltransferase</fullName>
    </alternativeName>
</protein>
<dbReference type="GO" id="GO:0005525">
    <property type="term" value="F:GTP binding"/>
    <property type="evidence" value="ECO:0007669"/>
    <property type="project" value="UniProtKB-KW"/>
</dbReference>
<dbReference type="RefSeq" id="WP_100706195.1">
    <property type="nucleotide sequence ID" value="NZ_NPDL01000003.1"/>
</dbReference>
<feature type="binding site" evidence="19">
    <location>
        <begin position="9"/>
        <end position="16"/>
    </location>
    <ligand>
        <name>GTP</name>
        <dbReference type="ChEBI" id="CHEBI:37565"/>
    </ligand>
</feature>
<evidence type="ECO:0000256" key="19">
    <source>
        <dbReference type="PIRSR" id="PIRSR006135-2"/>
    </source>
</evidence>
<dbReference type="GO" id="GO:0043752">
    <property type="term" value="F:adenosylcobinamide kinase activity"/>
    <property type="evidence" value="ECO:0007669"/>
    <property type="project" value="UniProtKB-EC"/>
</dbReference>
<dbReference type="EMBL" id="NPDN01000003">
    <property type="protein sequence ID" value="PJZ26408.1"/>
    <property type="molecule type" value="Genomic_DNA"/>
</dbReference>
<evidence type="ECO:0000256" key="13">
    <source>
        <dbReference type="ARBA" id="ARBA00022777"/>
    </source>
</evidence>
<dbReference type="InterPro" id="IPR027417">
    <property type="entry name" value="P-loop_NTPase"/>
</dbReference>
<evidence type="ECO:0000256" key="17">
    <source>
        <dbReference type="ARBA" id="ARBA00030571"/>
    </source>
</evidence>
<evidence type="ECO:0000256" key="2">
    <source>
        <dbReference type="ARBA" id="ARBA00000711"/>
    </source>
</evidence>
<keyword evidence="11 20" id="KW-0808">Transferase</keyword>
<evidence type="ECO:0000256" key="4">
    <source>
        <dbReference type="ARBA" id="ARBA00003889"/>
    </source>
</evidence>
<keyword evidence="20" id="KW-0548">Nucleotidyltransferase</keyword>
<dbReference type="EC" id="2.7.1.156" evidence="8"/>
<comment type="function">
    <text evidence="4">Catalyzes ATP-dependent phosphorylation of adenosylcobinamide and addition of GMP to adenosylcobinamide phosphate.</text>
</comment>
<comment type="pathway">
    <text evidence="5">Cofactor biosynthesis; adenosylcobalamin biosynthesis; adenosylcobalamin from cob(II)yrinate a,c-diamide: step 6/7.</text>
</comment>